<dbReference type="GO" id="GO:0016787">
    <property type="term" value="F:hydrolase activity"/>
    <property type="evidence" value="ECO:0007669"/>
    <property type="project" value="UniProtKB-KW"/>
</dbReference>
<organism evidence="8 9">
    <name type="scientific">Candidatus Tenderia electrophaga</name>
    <dbReference type="NCBI Taxonomy" id="1748243"/>
    <lineage>
        <taxon>Bacteria</taxon>
        <taxon>Pseudomonadati</taxon>
        <taxon>Pseudomonadota</taxon>
        <taxon>Gammaproteobacteria</taxon>
        <taxon>Candidatus Tenderiales</taxon>
        <taxon>Candidatus Tenderiaceae</taxon>
        <taxon>Candidatus Tenderia</taxon>
    </lineage>
</organism>
<dbReference type="Pfam" id="PF08340">
    <property type="entry name" value="YicC-like_C"/>
    <property type="match status" value="1"/>
</dbReference>
<evidence type="ECO:0000313" key="9">
    <source>
        <dbReference type="Proteomes" id="UP000055136"/>
    </source>
</evidence>
<keyword evidence="9" id="KW-1185">Reference proteome</keyword>
<dbReference type="EMBL" id="CP013099">
    <property type="protein sequence ID" value="ALP51695.1"/>
    <property type="molecule type" value="Genomic_DNA"/>
</dbReference>
<sequence length="288" mass="33189">MILSMTSFARREQATDFGSLRWELRSVNHRYLDVSLRLPDELRGLELKVRERVGQRLKRGKVECSLRFQSAAAESADVAIDLEAVKRLSKALDEVSHRLSNPARINPVDVINLPGVIQRQEPDLEPLYQAALDLLDDTLDDMVDSRAREGDKLKALIEQRCAILDERVQQVRERLPDLRLALRQKLEQRLGELKEQLDPGRLEQEIALMAQKMDVDEEVDRLSGHVQEVRHILEREEPVGRRLDFLMQELNREANTLASKSVDAEVTRISVDLKVLIEQIREQVQNIE</sequence>
<dbReference type="PANTHER" id="PTHR30636:SF3">
    <property type="entry name" value="UPF0701 PROTEIN YICC"/>
    <property type="match status" value="1"/>
</dbReference>
<evidence type="ECO:0000259" key="7">
    <source>
        <dbReference type="Pfam" id="PF08340"/>
    </source>
</evidence>
<evidence type="ECO:0000256" key="5">
    <source>
        <dbReference type="ARBA" id="ARBA00035648"/>
    </source>
</evidence>
<evidence type="ECO:0000256" key="4">
    <source>
        <dbReference type="ARBA" id="ARBA00022801"/>
    </source>
</evidence>
<dbReference type="InterPro" id="IPR013551">
    <property type="entry name" value="YicC-like_C"/>
</dbReference>
<dbReference type="Proteomes" id="UP000055136">
    <property type="component" value="Chromosome"/>
</dbReference>
<comment type="cofactor">
    <cofactor evidence="1">
        <name>a divalent metal cation</name>
        <dbReference type="ChEBI" id="CHEBI:60240"/>
    </cofactor>
</comment>
<evidence type="ECO:0000256" key="2">
    <source>
        <dbReference type="ARBA" id="ARBA00022722"/>
    </source>
</evidence>
<keyword evidence="4" id="KW-0378">Hydrolase</keyword>
<dbReference type="KEGG" id="tee:Tel_00250"/>
<evidence type="ECO:0008006" key="10">
    <source>
        <dbReference type="Google" id="ProtNLM"/>
    </source>
</evidence>
<evidence type="ECO:0000256" key="1">
    <source>
        <dbReference type="ARBA" id="ARBA00001968"/>
    </source>
</evidence>
<keyword evidence="2" id="KW-0540">Nuclease</keyword>
<dbReference type="GO" id="GO:0004521">
    <property type="term" value="F:RNA endonuclease activity"/>
    <property type="evidence" value="ECO:0007669"/>
    <property type="project" value="InterPro"/>
</dbReference>
<name>A0A0S2T993_9GAMM</name>
<gene>
    <name evidence="8" type="ORF">Tel_00250</name>
</gene>
<dbReference type="PANTHER" id="PTHR30636">
    <property type="entry name" value="UPF0701 PROTEIN YICC"/>
    <property type="match status" value="1"/>
</dbReference>
<dbReference type="STRING" id="1748243.Tel_00250"/>
<dbReference type="NCBIfam" id="TIGR00255">
    <property type="entry name" value="YicC/YloC family endoribonuclease"/>
    <property type="match status" value="1"/>
</dbReference>
<evidence type="ECO:0000313" key="8">
    <source>
        <dbReference type="EMBL" id="ALP51695.1"/>
    </source>
</evidence>
<accession>A0A0S2T993</accession>
<reference evidence="8" key="1">
    <citation type="submission" date="2015-10" db="EMBL/GenBank/DDBJ databases">
        <title>Description of Candidatus Tenderia electrophaga gen. nov, sp. nov., an Uncultivated Electroautotroph from a Biocathode Enrichment.</title>
        <authorList>
            <person name="Eddie B.J."/>
            <person name="Malanoski A.P."/>
            <person name="Wang Z."/>
            <person name="Hall R.J."/>
            <person name="Oh S.D."/>
            <person name="Heiner C."/>
            <person name="Lin B."/>
            <person name="Strycharz-Glaven S.M."/>
        </authorList>
    </citation>
    <scope>NUCLEOTIDE SEQUENCE [LARGE SCALE GENOMIC DNA]</scope>
    <source>
        <strain evidence="8">NRL1</strain>
    </source>
</reference>
<proteinExistence type="inferred from homology"/>
<protein>
    <recommendedName>
        <fullName evidence="10">YicC family protein</fullName>
    </recommendedName>
</protein>
<dbReference type="AlphaFoldDB" id="A0A0S2T993"/>
<dbReference type="InterPro" id="IPR005229">
    <property type="entry name" value="YicC/YloC-like"/>
</dbReference>
<evidence type="ECO:0000256" key="3">
    <source>
        <dbReference type="ARBA" id="ARBA00022759"/>
    </source>
</evidence>
<comment type="similarity">
    <text evidence="5">Belongs to the YicC/YloC family.</text>
</comment>
<dbReference type="InterPro" id="IPR013527">
    <property type="entry name" value="YicC-like_N"/>
</dbReference>
<feature type="domain" description="Endoribonuclease YicC-like C-terminal" evidence="7">
    <location>
        <begin position="172"/>
        <end position="288"/>
    </location>
</feature>
<keyword evidence="3" id="KW-0255">Endonuclease</keyword>
<feature type="domain" description="Endoribonuclease YicC-like N-terminal" evidence="6">
    <location>
        <begin position="2"/>
        <end position="154"/>
    </location>
</feature>
<dbReference type="Pfam" id="PF03755">
    <property type="entry name" value="YicC-like_N"/>
    <property type="match status" value="1"/>
</dbReference>
<evidence type="ECO:0000259" key="6">
    <source>
        <dbReference type="Pfam" id="PF03755"/>
    </source>
</evidence>